<keyword evidence="4 7" id="KW-0812">Transmembrane</keyword>
<protein>
    <submittedName>
        <fullName evidence="9">Type II secretion system F domain-containing protein</fullName>
    </submittedName>
</protein>
<evidence type="ECO:0000259" key="8">
    <source>
        <dbReference type="Pfam" id="PF00482"/>
    </source>
</evidence>
<dbReference type="PATRIC" id="fig|740709.3.peg.645"/>
<dbReference type="STRING" id="740709.A10D4_03205"/>
<keyword evidence="3" id="KW-1003">Cell membrane</keyword>
<keyword evidence="5 7" id="KW-1133">Transmembrane helix</keyword>
<dbReference type="PRINTS" id="PR00812">
    <property type="entry name" value="BCTERIALGSPF"/>
</dbReference>
<proteinExistence type="inferred from homology"/>
<name>K2KSF6_9GAMM</name>
<dbReference type="GO" id="GO:0005886">
    <property type="term" value="C:plasma membrane"/>
    <property type="evidence" value="ECO:0007669"/>
    <property type="project" value="UniProtKB-SubCell"/>
</dbReference>
<feature type="domain" description="Type II secretion system protein GspF" evidence="8">
    <location>
        <begin position="73"/>
        <end position="199"/>
    </location>
</feature>
<evidence type="ECO:0000256" key="2">
    <source>
        <dbReference type="ARBA" id="ARBA00005745"/>
    </source>
</evidence>
<accession>K2KSF6</accession>
<feature type="transmembrane region" description="Helical" evidence="7">
    <location>
        <begin position="372"/>
        <end position="392"/>
    </location>
</feature>
<keyword evidence="6 7" id="KW-0472">Membrane</keyword>
<gene>
    <name evidence="9" type="ORF">A10D4_03205</name>
</gene>
<evidence type="ECO:0000256" key="7">
    <source>
        <dbReference type="SAM" id="Phobius"/>
    </source>
</evidence>
<evidence type="ECO:0000256" key="5">
    <source>
        <dbReference type="ARBA" id="ARBA00022989"/>
    </source>
</evidence>
<dbReference type="EMBL" id="AMRG01000003">
    <property type="protein sequence ID" value="EKE85319.1"/>
    <property type="molecule type" value="Genomic_DNA"/>
</dbReference>
<feature type="transmembrane region" description="Helical" evidence="7">
    <location>
        <begin position="231"/>
        <end position="248"/>
    </location>
</feature>
<evidence type="ECO:0000256" key="4">
    <source>
        <dbReference type="ARBA" id="ARBA00022692"/>
    </source>
</evidence>
<evidence type="ECO:0000313" key="9">
    <source>
        <dbReference type="EMBL" id="EKE85319.1"/>
    </source>
</evidence>
<feature type="transmembrane region" description="Helical" evidence="7">
    <location>
        <begin position="175"/>
        <end position="198"/>
    </location>
</feature>
<reference evidence="9 10" key="1">
    <citation type="journal article" date="2012" name="J. Bacteriol.">
        <title>Genome Sequence of Idiomarina xiamenensis Type Strain 10-D-4.</title>
        <authorList>
            <person name="Lai Q."/>
            <person name="Wang L."/>
            <person name="Wang W."/>
            <person name="Shao Z."/>
        </authorList>
    </citation>
    <scope>NUCLEOTIDE SEQUENCE [LARGE SCALE GENOMIC DNA]</scope>
    <source>
        <strain evidence="9 10">10-D-4</strain>
    </source>
</reference>
<dbReference type="Gene3D" id="1.20.81.30">
    <property type="entry name" value="Type II secretion system (T2SS), domain F"/>
    <property type="match status" value="2"/>
</dbReference>
<dbReference type="eggNOG" id="COG1459">
    <property type="taxonomic scope" value="Bacteria"/>
</dbReference>
<dbReference type="Pfam" id="PF00482">
    <property type="entry name" value="T2SSF"/>
    <property type="match status" value="2"/>
</dbReference>
<keyword evidence="10" id="KW-1185">Reference proteome</keyword>
<evidence type="ECO:0000256" key="6">
    <source>
        <dbReference type="ARBA" id="ARBA00023136"/>
    </source>
</evidence>
<dbReference type="PANTHER" id="PTHR30012:SF0">
    <property type="entry name" value="TYPE II SECRETION SYSTEM PROTEIN F-RELATED"/>
    <property type="match status" value="1"/>
</dbReference>
<organism evidence="9 10">
    <name type="scientific">Idiomarina xiamenensis 10-D-4</name>
    <dbReference type="NCBI Taxonomy" id="740709"/>
    <lineage>
        <taxon>Bacteria</taxon>
        <taxon>Pseudomonadati</taxon>
        <taxon>Pseudomonadota</taxon>
        <taxon>Gammaproteobacteria</taxon>
        <taxon>Alteromonadales</taxon>
        <taxon>Idiomarinaceae</taxon>
        <taxon>Idiomarina</taxon>
    </lineage>
</organism>
<dbReference type="InterPro" id="IPR003004">
    <property type="entry name" value="GspF/PilC"/>
</dbReference>
<dbReference type="InterPro" id="IPR042094">
    <property type="entry name" value="T2SS_GspF_sf"/>
</dbReference>
<comment type="subcellular location">
    <subcellularLocation>
        <location evidence="1">Cell membrane</location>
        <topology evidence="1">Multi-pass membrane protein</topology>
    </subcellularLocation>
</comment>
<dbReference type="PANTHER" id="PTHR30012">
    <property type="entry name" value="GENERAL SECRETION PATHWAY PROTEIN"/>
    <property type="match status" value="1"/>
</dbReference>
<comment type="caution">
    <text evidence="9">The sequence shown here is derived from an EMBL/GenBank/DDBJ whole genome shotgun (WGS) entry which is preliminary data.</text>
</comment>
<dbReference type="AlphaFoldDB" id="K2KSF6"/>
<evidence type="ECO:0000256" key="3">
    <source>
        <dbReference type="ARBA" id="ARBA00022475"/>
    </source>
</evidence>
<comment type="similarity">
    <text evidence="2">Belongs to the GSP F family.</text>
</comment>
<dbReference type="InterPro" id="IPR018076">
    <property type="entry name" value="T2SS_GspF_dom"/>
</dbReference>
<sequence>MIRIDLNQQQRIWQWWAETPDGRLIYQRQRSISRQQLLLQLRQQSLLNIRAQTVSAHNGFQRLRQKTQFSEALATLAQLLEAGLALLQACQLLCRNYQKNNTSRQLWALFSHCNRRIQQGLSFTQALADFPELLNAQQQLWLQLSETQGQLVSGLQQLQKQLEQQRQWTQQCWRVASYPLLSLMLCAVLAVAMLLWLVPQFELFFAERERTALPLLTQWLLHASQCLRQRGLTAAALLVLLALAAYYQRRYFIKCLLRLPAIRGFRYTGQLRQLSQALAQSLTAGVTLTVTIKYLQALDIIDAKRTLTALRQGQSLAAALRVTGQLPSWWLNLIEHAEHGGFLSKACQRASTLLSAQLTQQVAVFLRWAEPLLLLVVALIVGTILLALYLPLFQLGQGIV</sequence>
<evidence type="ECO:0000313" key="10">
    <source>
        <dbReference type="Proteomes" id="UP000014115"/>
    </source>
</evidence>
<evidence type="ECO:0000256" key="1">
    <source>
        <dbReference type="ARBA" id="ARBA00004651"/>
    </source>
</evidence>
<feature type="domain" description="Type II secretion system protein GspF" evidence="8">
    <location>
        <begin position="282"/>
        <end position="391"/>
    </location>
</feature>
<dbReference type="Proteomes" id="UP000014115">
    <property type="component" value="Unassembled WGS sequence"/>
</dbReference>